<proteinExistence type="predicted"/>
<name>A9WNA6_RENSM</name>
<feature type="compositionally biased region" description="Low complexity" evidence="1">
    <location>
        <begin position="483"/>
        <end position="506"/>
    </location>
</feature>
<feature type="compositionally biased region" description="Pro residues" evidence="1">
    <location>
        <begin position="387"/>
        <end position="396"/>
    </location>
</feature>
<evidence type="ECO:0000313" key="4">
    <source>
        <dbReference type="EMBL" id="ABY23162.1"/>
    </source>
</evidence>
<feature type="compositionally biased region" description="Pro residues" evidence="1">
    <location>
        <begin position="507"/>
        <end position="516"/>
    </location>
</feature>
<dbReference type="AlphaFoldDB" id="A9WNA6"/>
<evidence type="ECO:0000256" key="2">
    <source>
        <dbReference type="SAM" id="Phobius"/>
    </source>
</evidence>
<sequence>MAMGNESKIEPKPAFALPTRFRYWTLSLVGLLIFGFILVVGGMLRGALASSETSSLPISSSVPTIYVTKPPGNQASVSAADIPPVEAAPKSTKIPAGAVPPGDEPAFGTTALELLAQLPIRESASKTGYARSNFGPAWLDLQGKGCDARNEVLRRDLNKVSFTAGDKGCLVQSGEFSDPYLGTRITFDRSTAALVQVDQVVSLADAWQSGAQDLSAAQRIAFANDPLNLLAVDAVASLQKSSANAAGWLPSNSAFRCSYVARQISVKATYKLWVTQTEHDVLAGVLADCPQTLAPTDQVARIEVAAPPTSTSGTAPANGSTQPGKTPSSSTQPSKRPVPYAPIPQLPLPKPPVLPIPPVLFPPGNNSAPDQSKDQSKDPWSEWGPLNLPPEVPFQPPSGLWEEGPSEHNPDQDRDTGNVGSSMPDENPLQDPTAPVSSEKPTAPVQPTLPEQPTVPEQLTKDAPDPSTPTPVNHLPESPDPPVSTTAPATVPVSAVTATAPNQPTATPIPPATAAR</sequence>
<feature type="transmembrane region" description="Helical" evidence="2">
    <location>
        <begin position="21"/>
        <end position="44"/>
    </location>
</feature>
<keyword evidence="2" id="KW-1133">Transmembrane helix</keyword>
<feature type="compositionally biased region" description="Pro residues" evidence="1">
    <location>
        <begin position="339"/>
        <end position="361"/>
    </location>
</feature>
<organism evidence="4 5">
    <name type="scientific">Renibacterium salmoninarum (strain ATCC 33209 / DSM 20767 / JCM 11484 / NBRC 15589 / NCIMB 2235)</name>
    <dbReference type="NCBI Taxonomy" id="288705"/>
    <lineage>
        <taxon>Bacteria</taxon>
        <taxon>Bacillati</taxon>
        <taxon>Actinomycetota</taxon>
        <taxon>Actinomycetes</taxon>
        <taxon>Micrococcales</taxon>
        <taxon>Micrococcaceae</taxon>
        <taxon>Renibacterium</taxon>
    </lineage>
</organism>
<dbReference type="HOGENOM" id="CLU_527713_0_0_11"/>
<evidence type="ECO:0000313" key="5">
    <source>
        <dbReference type="Proteomes" id="UP000002007"/>
    </source>
</evidence>
<feature type="compositionally biased region" description="Basic and acidic residues" evidence="1">
    <location>
        <begin position="371"/>
        <end position="380"/>
    </location>
</feature>
<evidence type="ECO:0000259" key="3">
    <source>
        <dbReference type="Pfam" id="PF07510"/>
    </source>
</evidence>
<dbReference type="PANTHER" id="PTHR24094">
    <property type="entry name" value="SECRETED PROTEIN"/>
    <property type="match status" value="1"/>
</dbReference>
<feature type="compositionally biased region" description="Basic and acidic residues" evidence="1">
    <location>
        <begin position="405"/>
        <end position="416"/>
    </location>
</feature>
<dbReference type="InterPro" id="IPR011089">
    <property type="entry name" value="GmrSD_C"/>
</dbReference>
<feature type="domain" description="GmrSD restriction endonucleases C-terminal" evidence="3">
    <location>
        <begin position="148"/>
        <end position="284"/>
    </location>
</feature>
<evidence type="ECO:0000256" key="1">
    <source>
        <dbReference type="SAM" id="MobiDB-lite"/>
    </source>
</evidence>
<keyword evidence="2" id="KW-0812">Transmembrane</keyword>
<dbReference type="GO" id="GO:0004315">
    <property type="term" value="F:3-oxoacyl-[acyl-carrier-protein] synthase activity"/>
    <property type="evidence" value="ECO:0007669"/>
    <property type="project" value="UniProtKB-EC"/>
</dbReference>
<reference evidence="5" key="1">
    <citation type="journal article" date="2008" name="J. Bacteriol.">
        <title>Genome sequence of the fish pathogen Renibacterium salmoninarum suggests reductive evolution away from an environmental Arthrobacter ancestor.</title>
        <authorList>
            <person name="Wiens G.D."/>
            <person name="Rockey D.D."/>
            <person name="Wu Z."/>
            <person name="Chang J."/>
            <person name="Levy R."/>
            <person name="Crane S."/>
            <person name="Chen D.S."/>
            <person name="Capri G.R."/>
            <person name="Burnett J.R."/>
            <person name="Sudheesh P.S."/>
            <person name="Schipma M.J."/>
            <person name="Burd H."/>
            <person name="Bhattacharyya A."/>
            <person name="Rhodes L.D."/>
            <person name="Kaul R."/>
            <person name="Strom M.S."/>
        </authorList>
    </citation>
    <scope>NUCLEOTIDE SEQUENCE [LARGE SCALE GENOMIC DNA]</scope>
    <source>
        <strain evidence="5">ATCC 33209 / DSM 20767 / JCM 11484 / NBRC 15589 / NCIMB 2235</strain>
    </source>
</reference>
<dbReference type="KEGG" id="rsa:RSal33209_1426"/>
<dbReference type="EC" id="2.3.1.41" evidence="4"/>
<dbReference type="Proteomes" id="UP000002007">
    <property type="component" value="Chromosome"/>
</dbReference>
<keyword evidence="2" id="KW-0472">Membrane</keyword>
<accession>A9WNA6</accession>
<feature type="compositionally biased region" description="Polar residues" evidence="1">
    <location>
        <begin position="308"/>
        <end position="334"/>
    </location>
</feature>
<keyword evidence="4" id="KW-0808">Transferase</keyword>
<gene>
    <name evidence="4" type="ordered locus">RSal33209_1426</name>
</gene>
<keyword evidence="4" id="KW-0012">Acyltransferase</keyword>
<dbReference type="STRING" id="288705.RSal33209_1426"/>
<dbReference type="EMBL" id="CP000910">
    <property type="protein sequence ID" value="ABY23162.1"/>
    <property type="molecule type" value="Genomic_DNA"/>
</dbReference>
<feature type="region of interest" description="Disordered" evidence="1">
    <location>
        <begin position="307"/>
        <end position="516"/>
    </location>
</feature>
<keyword evidence="5" id="KW-1185">Reference proteome</keyword>
<dbReference type="PANTHER" id="PTHR24094:SF15">
    <property type="entry name" value="AMP-DEPENDENT SYNTHETASE_LIGASE DOMAIN-CONTAINING PROTEIN-RELATED"/>
    <property type="match status" value="1"/>
</dbReference>
<dbReference type="Pfam" id="PF07510">
    <property type="entry name" value="GmrSD_C"/>
    <property type="match status" value="1"/>
</dbReference>
<protein>
    <submittedName>
        <fullName evidence="4">Putative 3-oxoacyl-[acyl-carrier-protein] synthase III</fullName>
        <ecNumber evidence="4">2.3.1.41</ecNumber>
    </submittedName>
</protein>
<dbReference type="eggNOG" id="COG2356">
    <property type="taxonomic scope" value="Bacteria"/>
</dbReference>